<dbReference type="Proteomes" id="UP000324748">
    <property type="component" value="Unassembled WGS sequence"/>
</dbReference>
<evidence type="ECO:0000313" key="1">
    <source>
        <dbReference type="EMBL" id="KAA1077694.1"/>
    </source>
</evidence>
<organism evidence="1 2">
    <name type="scientific">Puccinia graminis f. sp. tritici</name>
    <dbReference type="NCBI Taxonomy" id="56615"/>
    <lineage>
        <taxon>Eukaryota</taxon>
        <taxon>Fungi</taxon>
        <taxon>Dikarya</taxon>
        <taxon>Basidiomycota</taxon>
        <taxon>Pucciniomycotina</taxon>
        <taxon>Pucciniomycetes</taxon>
        <taxon>Pucciniales</taxon>
        <taxon>Pucciniaceae</taxon>
        <taxon>Puccinia</taxon>
    </lineage>
</organism>
<dbReference type="EMBL" id="VSWC01000144">
    <property type="protein sequence ID" value="KAA1077694.1"/>
    <property type="molecule type" value="Genomic_DNA"/>
</dbReference>
<protein>
    <submittedName>
        <fullName evidence="1">Uncharacterized protein</fullName>
    </submittedName>
</protein>
<accession>A0A5B0MNY2</accession>
<dbReference type="OrthoDB" id="10261556at2759"/>
<sequence>MASQLNATEGVPLLLLLATCWPVAIQLILENLKITEDNITFVRAELKRPKIRILHLPILYSLKSDHDLIPIIKQQGTRSKDIALLLIYSGQRNATLQVMKNVNKARGTPGAEYNPWSLVIRCYHANTGDYAKEDAIKAFASGKFPYISCTMALR</sequence>
<evidence type="ECO:0000313" key="2">
    <source>
        <dbReference type="Proteomes" id="UP000324748"/>
    </source>
</evidence>
<name>A0A5B0MNY2_PUCGR</name>
<comment type="caution">
    <text evidence="1">The sequence shown here is derived from an EMBL/GenBank/DDBJ whole genome shotgun (WGS) entry which is preliminary data.</text>
</comment>
<reference evidence="1 2" key="1">
    <citation type="submission" date="2019-05" db="EMBL/GenBank/DDBJ databases">
        <title>Emergence of the Ug99 lineage of the wheat stem rust pathogen through somatic hybridization.</title>
        <authorList>
            <person name="Li F."/>
            <person name="Upadhyaya N.M."/>
            <person name="Sperschneider J."/>
            <person name="Matny O."/>
            <person name="Nguyen-Phuc H."/>
            <person name="Mago R."/>
            <person name="Raley C."/>
            <person name="Miller M.E."/>
            <person name="Silverstein K.A.T."/>
            <person name="Henningsen E."/>
            <person name="Hirsch C.D."/>
            <person name="Visser B."/>
            <person name="Pretorius Z.A."/>
            <person name="Steffenson B.J."/>
            <person name="Schwessinger B."/>
            <person name="Dodds P.N."/>
            <person name="Figueroa M."/>
        </authorList>
    </citation>
    <scope>NUCLEOTIDE SEQUENCE [LARGE SCALE GENOMIC DNA]</scope>
    <source>
        <strain evidence="1">21-0</strain>
    </source>
</reference>
<keyword evidence="2" id="KW-1185">Reference proteome</keyword>
<gene>
    <name evidence="1" type="ORF">PGT21_016240</name>
</gene>
<proteinExistence type="predicted"/>
<dbReference type="AlphaFoldDB" id="A0A5B0MNY2"/>